<accession>A0A0E9PP46</accession>
<sequence length="24" mass="2719">MPTMYLKGTENQEIAGQHIANRTD</sequence>
<reference evidence="2" key="2">
    <citation type="journal article" date="2015" name="Fish Shellfish Immunol.">
        <title>Early steps in the European eel (Anguilla anguilla)-Vibrio vulnificus interaction in the gills: Role of the RtxA13 toxin.</title>
        <authorList>
            <person name="Callol A."/>
            <person name="Pajuelo D."/>
            <person name="Ebbesson L."/>
            <person name="Teles M."/>
            <person name="MacKenzie S."/>
            <person name="Amaro C."/>
        </authorList>
    </citation>
    <scope>NUCLEOTIDE SEQUENCE</scope>
</reference>
<evidence type="ECO:0000313" key="2">
    <source>
        <dbReference type="EMBL" id="JAH06259.1"/>
    </source>
</evidence>
<name>A0A0E9PP46_ANGAN</name>
<feature type="region of interest" description="Disordered" evidence="1">
    <location>
        <begin position="1"/>
        <end position="24"/>
    </location>
</feature>
<protein>
    <submittedName>
        <fullName evidence="2">Uncharacterized protein</fullName>
    </submittedName>
</protein>
<feature type="compositionally biased region" description="Polar residues" evidence="1">
    <location>
        <begin position="9"/>
        <end position="24"/>
    </location>
</feature>
<dbReference type="AlphaFoldDB" id="A0A0E9PP46"/>
<reference evidence="2" key="1">
    <citation type="submission" date="2014-11" db="EMBL/GenBank/DDBJ databases">
        <authorList>
            <person name="Amaro Gonzalez C."/>
        </authorList>
    </citation>
    <scope>NUCLEOTIDE SEQUENCE</scope>
</reference>
<evidence type="ECO:0000256" key="1">
    <source>
        <dbReference type="SAM" id="MobiDB-lite"/>
    </source>
</evidence>
<proteinExistence type="predicted"/>
<organism evidence="2">
    <name type="scientific">Anguilla anguilla</name>
    <name type="common">European freshwater eel</name>
    <name type="synonym">Muraena anguilla</name>
    <dbReference type="NCBI Taxonomy" id="7936"/>
    <lineage>
        <taxon>Eukaryota</taxon>
        <taxon>Metazoa</taxon>
        <taxon>Chordata</taxon>
        <taxon>Craniata</taxon>
        <taxon>Vertebrata</taxon>
        <taxon>Euteleostomi</taxon>
        <taxon>Actinopterygii</taxon>
        <taxon>Neopterygii</taxon>
        <taxon>Teleostei</taxon>
        <taxon>Anguilliformes</taxon>
        <taxon>Anguillidae</taxon>
        <taxon>Anguilla</taxon>
    </lineage>
</organism>
<dbReference type="EMBL" id="GBXM01102318">
    <property type="protein sequence ID" value="JAH06259.1"/>
    <property type="molecule type" value="Transcribed_RNA"/>
</dbReference>